<dbReference type="Proteomes" id="UP001152049">
    <property type="component" value="Unassembled WGS sequence"/>
</dbReference>
<evidence type="ECO:0000313" key="3">
    <source>
        <dbReference type="Proteomes" id="UP001152049"/>
    </source>
</evidence>
<dbReference type="GO" id="GO:0009446">
    <property type="term" value="P:putrescine biosynthetic process"/>
    <property type="evidence" value="ECO:0007669"/>
    <property type="project" value="InterPro"/>
</dbReference>
<dbReference type="GO" id="GO:0004668">
    <property type="term" value="F:protein-arginine deiminase activity"/>
    <property type="evidence" value="ECO:0007669"/>
    <property type="project" value="InterPro"/>
</dbReference>
<protein>
    <recommendedName>
        <fullName evidence="4">Agmatine deiminase</fullName>
    </recommendedName>
</protein>
<gene>
    <name evidence="2" type="ORF">NW762_007915</name>
</gene>
<dbReference type="InterPro" id="IPR007466">
    <property type="entry name" value="Peptidyl-Arg-deiminase_porph"/>
</dbReference>
<keyword evidence="3" id="KW-1185">Reference proteome</keyword>
<evidence type="ECO:0008006" key="4">
    <source>
        <dbReference type="Google" id="ProtNLM"/>
    </source>
</evidence>
<comment type="caution">
    <text evidence="2">The sequence shown here is derived from an EMBL/GenBank/DDBJ whole genome shotgun (WGS) entry which is preliminary data.</text>
</comment>
<name>A0A9W8RY86_9HYPO</name>
<dbReference type="PANTHER" id="PTHR31377">
    <property type="entry name" value="AGMATINE DEIMINASE-RELATED"/>
    <property type="match status" value="1"/>
</dbReference>
<dbReference type="Pfam" id="PF04371">
    <property type="entry name" value="PAD_porph"/>
    <property type="match status" value="1"/>
</dbReference>
<reference evidence="2" key="1">
    <citation type="submission" date="2022-09" db="EMBL/GenBank/DDBJ databases">
        <title>Fusarium specimens isolated from Avocado Roots.</title>
        <authorList>
            <person name="Stajich J."/>
            <person name="Roper C."/>
            <person name="Heimlech-Rivalta G."/>
        </authorList>
    </citation>
    <scope>NUCLEOTIDE SEQUENCE</scope>
    <source>
        <strain evidence="2">CF00136</strain>
    </source>
</reference>
<organism evidence="2 3">
    <name type="scientific">Fusarium torreyae</name>
    <dbReference type="NCBI Taxonomy" id="1237075"/>
    <lineage>
        <taxon>Eukaryota</taxon>
        <taxon>Fungi</taxon>
        <taxon>Dikarya</taxon>
        <taxon>Ascomycota</taxon>
        <taxon>Pezizomycotina</taxon>
        <taxon>Sordariomycetes</taxon>
        <taxon>Hypocreomycetidae</taxon>
        <taxon>Hypocreales</taxon>
        <taxon>Nectriaceae</taxon>
        <taxon>Fusarium</taxon>
    </lineage>
</organism>
<proteinExistence type="predicted"/>
<dbReference type="SUPFAM" id="SSF55909">
    <property type="entry name" value="Pentein"/>
    <property type="match status" value="1"/>
</dbReference>
<dbReference type="PANTHER" id="PTHR31377:SF0">
    <property type="entry name" value="AGMATINE DEIMINASE-RELATED"/>
    <property type="match status" value="1"/>
</dbReference>
<accession>A0A9W8RY86</accession>
<evidence type="ECO:0000256" key="1">
    <source>
        <dbReference type="ARBA" id="ARBA00022801"/>
    </source>
</evidence>
<dbReference type="GO" id="GO:0047632">
    <property type="term" value="F:agmatine deiminase activity"/>
    <property type="evidence" value="ECO:0007669"/>
    <property type="project" value="TreeGrafter"/>
</dbReference>
<sequence>MSRSPGLRSLIAPCMVQRASGRYRMPPEWHKHSQTLTVWPNLASIEDEELLQQARSEVSAISNAIARFEPVTMFTRPEQVDAALQTVSKGVTVRPLKASHLWIRDSGPIFVHGTKDGSFAGLKLNFNYWGSKFPSVGDETVAADILDACATRAENLKSEELNATGDISIQCKEALEAEFDEKKIIPAIDPGFTSEGGAIEVDGDGTLLATDSSIINPNRNPLMTKEQLEEKFKKFLGVYKTIWLPGIKGYDSTDYHIDAFARFIKPGRVLLSRPSADAEHSVVQAFEEAKAILASETDKRGNQLEVIEVQEQHPRDLAGEHVDVTVASYVNYYLVNGGLIMPRFGVGKLDDEAYELFRKHFPDREIVQIDLNTLPKLGGGIHCATQQVPTESWMANALRTGQLKC</sequence>
<dbReference type="AlphaFoldDB" id="A0A9W8RY86"/>
<evidence type="ECO:0000313" key="2">
    <source>
        <dbReference type="EMBL" id="KAJ4258828.1"/>
    </source>
</evidence>
<dbReference type="OrthoDB" id="544103at2759"/>
<keyword evidence="1" id="KW-0378">Hydrolase</keyword>
<dbReference type="Gene3D" id="3.75.10.10">
    <property type="entry name" value="L-arginine/glycine Amidinotransferase, Chain A"/>
    <property type="match status" value="1"/>
</dbReference>
<dbReference type="EMBL" id="JAOQAZ010000015">
    <property type="protein sequence ID" value="KAJ4258828.1"/>
    <property type="molecule type" value="Genomic_DNA"/>
</dbReference>